<organism evidence="2 3">
    <name type="scientific">Halioxenophilus aromaticivorans</name>
    <dbReference type="NCBI Taxonomy" id="1306992"/>
    <lineage>
        <taxon>Bacteria</taxon>
        <taxon>Pseudomonadati</taxon>
        <taxon>Pseudomonadota</taxon>
        <taxon>Gammaproteobacteria</taxon>
        <taxon>Alteromonadales</taxon>
        <taxon>Alteromonadaceae</taxon>
        <taxon>Halioxenophilus</taxon>
    </lineage>
</organism>
<dbReference type="Pfam" id="PF09982">
    <property type="entry name" value="LpxR"/>
    <property type="match status" value="1"/>
</dbReference>
<evidence type="ECO:0000313" key="3">
    <source>
        <dbReference type="Proteomes" id="UP001409585"/>
    </source>
</evidence>
<comment type="caution">
    <text evidence="2">The sequence shown here is derived from an EMBL/GenBank/DDBJ whole genome shotgun (WGS) entry which is preliminary data.</text>
</comment>
<dbReference type="Gene3D" id="2.40.128.140">
    <property type="entry name" value="Outer membrane protein"/>
    <property type="match status" value="1"/>
</dbReference>
<feature type="chain" id="PRO_5043595820" evidence="1">
    <location>
        <begin position="26"/>
        <end position="333"/>
    </location>
</feature>
<dbReference type="InterPro" id="IPR018707">
    <property type="entry name" value="LpxR"/>
</dbReference>
<sequence length="333" mass="36750">MKLKKRFVFTVLLLATSTISMSALAQGNRWLQLIWENDIIAQDDAGYTNGVAISWGRNGLASFDGQLPNWLNELIDDTEFARDPNRRRAMGYVLAQQMFTPGDIQARELIDTDRPYVGLTLWGASLYSFAERSADHWELVLGVVGPWSGAKQGQKLVHRMTGSQQPRGWDNQIHNEPVFAVRGQRLWRIHDGVVNGLQWDLVGSLGAAVGNLRSETGGLLVARLGSGLANTWAAVSSISSREVNSLGGPGLTGWQLYWSLAAGYVANDITLNGNTFRDSHSVGIEHWRAGTSVGVLQNWGPIGLSFSYQLATDEFDTQTVNTRFGTLAFTYRY</sequence>
<dbReference type="AlphaFoldDB" id="A0AAV3U5E5"/>
<dbReference type="InterPro" id="IPR037107">
    <property type="entry name" value="Put_OMP_sf"/>
</dbReference>
<dbReference type="Proteomes" id="UP001409585">
    <property type="component" value="Unassembled WGS sequence"/>
</dbReference>
<proteinExistence type="predicted"/>
<evidence type="ECO:0000256" key="1">
    <source>
        <dbReference type="SAM" id="SignalP"/>
    </source>
</evidence>
<feature type="signal peptide" evidence="1">
    <location>
        <begin position="1"/>
        <end position="25"/>
    </location>
</feature>
<evidence type="ECO:0000313" key="2">
    <source>
        <dbReference type="EMBL" id="GAA4946875.1"/>
    </source>
</evidence>
<gene>
    <name evidence="2" type="ORF">GCM10025791_27870</name>
</gene>
<keyword evidence="3" id="KW-1185">Reference proteome</keyword>
<accession>A0AAV3U5E5</accession>
<reference evidence="3" key="1">
    <citation type="journal article" date="2019" name="Int. J. Syst. Evol. Microbiol.">
        <title>The Global Catalogue of Microorganisms (GCM) 10K type strain sequencing project: providing services to taxonomists for standard genome sequencing and annotation.</title>
        <authorList>
            <consortium name="The Broad Institute Genomics Platform"/>
            <consortium name="The Broad Institute Genome Sequencing Center for Infectious Disease"/>
            <person name="Wu L."/>
            <person name="Ma J."/>
        </authorList>
    </citation>
    <scope>NUCLEOTIDE SEQUENCE [LARGE SCALE GENOMIC DNA]</scope>
    <source>
        <strain evidence="3">JCM 19134</strain>
    </source>
</reference>
<name>A0AAV3U5E5_9ALTE</name>
<protein>
    <submittedName>
        <fullName evidence="2">Lipid A deacylase LpxR family protein</fullName>
    </submittedName>
</protein>
<dbReference type="EMBL" id="BAABLX010000026">
    <property type="protein sequence ID" value="GAA4946875.1"/>
    <property type="molecule type" value="Genomic_DNA"/>
</dbReference>
<dbReference type="RefSeq" id="WP_345423315.1">
    <property type="nucleotide sequence ID" value="NZ_AP031496.1"/>
</dbReference>
<keyword evidence="1" id="KW-0732">Signal</keyword>